<dbReference type="Pfam" id="PF19807">
    <property type="entry name" value="DUF6290"/>
    <property type="match status" value="1"/>
</dbReference>
<sequence>MAISLRLSQEDTMLIKSYAALHNISISELFRQSVMEKIEDEYDLQCYEKAMKLYKEDDKTFTLDEVERELGLD</sequence>
<evidence type="ECO:0008006" key="3">
    <source>
        <dbReference type="Google" id="ProtNLM"/>
    </source>
</evidence>
<evidence type="ECO:0000313" key="1">
    <source>
        <dbReference type="EMBL" id="SCY19258.1"/>
    </source>
</evidence>
<proteinExistence type="predicted"/>
<dbReference type="OrthoDB" id="3267617at2"/>
<accession>A0A1G5DYI6</accession>
<gene>
    <name evidence="1" type="ORF">SAMN02910451_01701</name>
</gene>
<dbReference type="NCBIfam" id="NF046040">
    <property type="entry name" value="RelB_antitoxin"/>
    <property type="match status" value="1"/>
</dbReference>
<dbReference type="InterPro" id="IPR046257">
    <property type="entry name" value="DUF6290"/>
</dbReference>
<dbReference type="AlphaFoldDB" id="A0A1G5DYI6"/>
<dbReference type="EMBL" id="FMUR01000009">
    <property type="protein sequence ID" value="SCY19258.1"/>
    <property type="molecule type" value="Genomic_DNA"/>
</dbReference>
<protein>
    <recommendedName>
        <fullName evidence="3">CopG family transcriptional regulator</fullName>
    </recommendedName>
</protein>
<dbReference type="Proteomes" id="UP000183047">
    <property type="component" value="Unassembled WGS sequence"/>
</dbReference>
<evidence type="ECO:0000313" key="2">
    <source>
        <dbReference type="Proteomes" id="UP000183047"/>
    </source>
</evidence>
<dbReference type="RefSeq" id="WP_074462305.1">
    <property type="nucleotide sequence ID" value="NZ_FMUR01000009.1"/>
</dbReference>
<organism evidence="1 2">
    <name type="scientific">Butyrivibrio hungatei</name>
    <dbReference type="NCBI Taxonomy" id="185008"/>
    <lineage>
        <taxon>Bacteria</taxon>
        <taxon>Bacillati</taxon>
        <taxon>Bacillota</taxon>
        <taxon>Clostridia</taxon>
        <taxon>Lachnospirales</taxon>
        <taxon>Lachnospiraceae</taxon>
        <taxon>Butyrivibrio</taxon>
    </lineage>
</organism>
<reference evidence="2" key="1">
    <citation type="submission" date="2016-10" db="EMBL/GenBank/DDBJ databases">
        <authorList>
            <person name="Varghese N."/>
            <person name="Submissions S."/>
        </authorList>
    </citation>
    <scope>NUCLEOTIDE SEQUENCE [LARGE SCALE GENOMIC DNA]</scope>
    <source>
        <strain evidence="2">XBD2006</strain>
    </source>
</reference>
<keyword evidence="2" id="KW-1185">Reference proteome</keyword>
<name>A0A1G5DYI6_9FIRM</name>